<name>A0A397NHS8_9SPHN</name>
<proteinExistence type="predicted"/>
<organism evidence="1 2">
    <name type="scientific">Hephaestia caeni</name>
    <dbReference type="NCBI Taxonomy" id="645617"/>
    <lineage>
        <taxon>Bacteria</taxon>
        <taxon>Pseudomonadati</taxon>
        <taxon>Pseudomonadota</taxon>
        <taxon>Alphaproteobacteria</taxon>
        <taxon>Sphingomonadales</taxon>
        <taxon>Sphingomonadaceae</taxon>
        <taxon>Hephaestia</taxon>
    </lineage>
</organism>
<dbReference type="OrthoDB" id="8882910at2"/>
<dbReference type="RefSeq" id="WP_119036470.1">
    <property type="nucleotide sequence ID" value="NZ_QXDC01000004.1"/>
</dbReference>
<dbReference type="AlphaFoldDB" id="A0A397NHS8"/>
<evidence type="ECO:0000313" key="2">
    <source>
        <dbReference type="Proteomes" id="UP000266568"/>
    </source>
</evidence>
<accession>A0A397NHS8</accession>
<dbReference type="EMBL" id="QXDC01000004">
    <property type="protein sequence ID" value="RIA37092.1"/>
    <property type="molecule type" value="Genomic_DNA"/>
</dbReference>
<comment type="caution">
    <text evidence="1">The sequence shown here is derived from an EMBL/GenBank/DDBJ whole genome shotgun (WGS) entry which is preliminary data.</text>
</comment>
<dbReference type="InterPro" id="IPR011051">
    <property type="entry name" value="RmlC_Cupin_sf"/>
</dbReference>
<dbReference type="SUPFAM" id="SSF51182">
    <property type="entry name" value="RmlC-like cupins"/>
    <property type="match status" value="1"/>
</dbReference>
<reference evidence="1 2" key="1">
    <citation type="submission" date="2018-08" db="EMBL/GenBank/DDBJ databases">
        <title>Genomic Encyclopedia of Type Strains, Phase IV (KMG-IV): sequencing the most valuable type-strain genomes for metagenomic binning, comparative biology and taxonomic classification.</title>
        <authorList>
            <person name="Goeker M."/>
        </authorList>
    </citation>
    <scope>NUCLEOTIDE SEQUENCE [LARGE SCALE GENOMIC DNA]</scope>
    <source>
        <strain evidence="1 2">DSM 25527</strain>
    </source>
</reference>
<keyword evidence="2" id="KW-1185">Reference proteome</keyword>
<protein>
    <recommendedName>
        <fullName evidence="3">Mannose-6-phosphate isomerase-like protein (Cupin superfamily)</fullName>
    </recommendedName>
</protein>
<dbReference type="Gene3D" id="2.60.120.10">
    <property type="entry name" value="Jelly Rolls"/>
    <property type="match status" value="1"/>
</dbReference>
<evidence type="ECO:0008006" key="3">
    <source>
        <dbReference type="Google" id="ProtNLM"/>
    </source>
</evidence>
<sequence length="270" mass="28998">MPTETLASGATFTSFDLAGGSGRQIARAQNFIVEWISQRDRLYSARSDNEMIVLLAAGIARLGDDGEIVLAGASVAILPAGVVELMLVEGGPLLVLATGRSDLDGAADAGNTRFDPRIAPIGVPLARRQPIEHPVVTALDDLPNPSGNPRIRFLQSETMSINIVRYDGPRDATSLSPHAHDDIQQGTLAIAGHYVHHLRTPWGRDVAEWREDQHIDAGPGTLLLIPPEIVHTTQGVGAHPHLMLDIFAPARRDFIAKGWMANADDYLAPA</sequence>
<evidence type="ECO:0000313" key="1">
    <source>
        <dbReference type="EMBL" id="RIA37092.1"/>
    </source>
</evidence>
<dbReference type="InterPro" id="IPR014710">
    <property type="entry name" value="RmlC-like_jellyroll"/>
</dbReference>
<dbReference type="Proteomes" id="UP000266568">
    <property type="component" value="Unassembled WGS sequence"/>
</dbReference>
<gene>
    <name evidence="1" type="ORF">DFR49_2967</name>
</gene>